<proteinExistence type="predicted"/>
<reference evidence="1" key="1">
    <citation type="submission" date="2020-05" db="EMBL/GenBank/DDBJ databases">
        <authorList>
            <person name="Chiriac C."/>
            <person name="Salcher M."/>
            <person name="Ghai R."/>
            <person name="Kavagutti S V."/>
        </authorList>
    </citation>
    <scope>NUCLEOTIDE SEQUENCE</scope>
</reference>
<gene>
    <name evidence="1" type="ORF">UFOPK2282_01162</name>
</gene>
<accession>A0A6J6MJP8</accession>
<dbReference type="Pfam" id="PF12502">
    <property type="entry name" value="DUF3710"/>
    <property type="match status" value="1"/>
</dbReference>
<protein>
    <submittedName>
        <fullName evidence="1">Unannotated protein</fullName>
    </submittedName>
</protein>
<organism evidence="1">
    <name type="scientific">freshwater metagenome</name>
    <dbReference type="NCBI Taxonomy" id="449393"/>
    <lineage>
        <taxon>unclassified sequences</taxon>
        <taxon>metagenomes</taxon>
        <taxon>ecological metagenomes</taxon>
    </lineage>
</organism>
<dbReference type="InterPro" id="IPR022183">
    <property type="entry name" value="DUF3710"/>
</dbReference>
<dbReference type="AlphaFoldDB" id="A0A6J6MJP8"/>
<evidence type="ECO:0000313" key="1">
    <source>
        <dbReference type="EMBL" id="CAB4672593.1"/>
    </source>
</evidence>
<sequence length="201" mass="21586">MSTQLRALGPWDETEFAWDETERLDLGSLLITAIPGIDIQVQVDESTGAVALVTLATADSGVQLQVFAAPKSGGLWDEARPQIIASINESAGLVEEHIGTFGPEVWAQIPNEQGMQVVRFVGIEGPRWFLRAVFLGAAARPSDAAVFMEDAVRGLIVVRGNEAMPVGTPLVLTLPVIEDQAEPEAPVLLPPERGPEITEIR</sequence>
<dbReference type="EMBL" id="CAEZWR010000148">
    <property type="protein sequence ID" value="CAB4672593.1"/>
    <property type="molecule type" value="Genomic_DNA"/>
</dbReference>
<name>A0A6J6MJP8_9ZZZZ</name>